<organism evidence="2 3">
    <name type="scientific">Salinirubellus salinus</name>
    <dbReference type="NCBI Taxonomy" id="1364945"/>
    <lineage>
        <taxon>Archaea</taxon>
        <taxon>Methanobacteriati</taxon>
        <taxon>Methanobacteriota</taxon>
        <taxon>Stenosarchaea group</taxon>
        <taxon>Halobacteria</taxon>
        <taxon>Halobacteriales</taxon>
        <taxon>Natronomonadaceae</taxon>
        <taxon>Salinirubellus</taxon>
    </lineage>
</organism>
<dbReference type="RefSeq" id="WP_260593088.1">
    <property type="nucleotide sequence ID" value="NZ_CP104003.1"/>
</dbReference>
<dbReference type="InterPro" id="IPR016181">
    <property type="entry name" value="Acyl_CoA_acyltransferase"/>
</dbReference>
<accession>A0A9E7UAS2</accession>
<protein>
    <submittedName>
        <fullName evidence="2">GNAT family N-acetyltransferase</fullName>
    </submittedName>
</protein>
<evidence type="ECO:0000313" key="2">
    <source>
        <dbReference type="EMBL" id="UWM54094.1"/>
    </source>
</evidence>
<dbReference type="KEGG" id="ssai:N0B31_18490"/>
<dbReference type="CDD" id="cd04301">
    <property type="entry name" value="NAT_SF"/>
    <property type="match status" value="1"/>
</dbReference>
<dbReference type="Gene3D" id="3.40.630.30">
    <property type="match status" value="1"/>
</dbReference>
<proteinExistence type="predicted"/>
<dbReference type="InterPro" id="IPR000182">
    <property type="entry name" value="GNAT_dom"/>
</dbReference>
<feature type="domain" description="N-acetyltransferase" evidence="1">
    <location>
        <begin position="1"/>
        <end position="116"/>
    </location>
</feature>
<dbReference type="Proteomes" id="UP001057580">
    <property type="component" value="Chromosome"/>
</dbReference>
<dbReference type="PROSITE" id="PS51186">
    <property type="entry name" value="GNAT"/>
    <property type="match status" value="1"/>
</dbReference>
<keyword evidence="3" id="KW-1185">Reference proteome</keyword>
<dbReference type="EMBL" id="CP104003">
    <property type="protein sequence ID" value="UWM54094.1"/>
    <property type="molecule type" value="Genomic_DNA"/>
</dbReference>
<name>A0A9E7UAS2_9EURY</name>
<dbReference type="SUPFAM" id="SSF55729">
    <property type="entry name" value="Acyl-CoA N-acyltransferases (Nat)"/>
    <property type="match status" value="1"/>
</dbReference>
<reference evidence="2" key="1">
    <citation type="submission" date="2022-09" db="EMBL/GenBank/DDBJ databases">
        <title>Diverse halophilic archaea isolated from saline environments.</title>
        <authorList>
            <person name="Cui H.-L."/>
        </authorList>
    </citation>
    <scope>NUCLEOTIDE SEQUENCE</scope>
    <source>
        <strain evidence="2">ZS-35-S2</strain>
    </source>
</reference>
<dbReference type="Pfam" id="PF13508">
    <property type="entry name" value="Acetyltransf_7"/>
    <property type="match status" value="1"/>
</dbReference>
<evidence type="ECO:0000259" key="1">
    <source>
        <dbReference type="PROSITE" id="PS51186"/>
    </source>
</evidence>
<dbReference type="GeneID" id="74944454"/>
<dbReference type="AlphaFoldDB" id="A0A9E7UAS2"/>
<sequence length="116" mass="12551">MQVREARPDERDAALNVLDAAMLETDRVDEGTLLVAVDRGSVVGALLLVGDRIDAVAVRRRRQGKGVGSALVAAAGERRERLVAAFDAGVRPFYESLGFDVRETDEPGRYRGVLEG</sequence>
<gene>
    <name evidence="2" type="ORF">N0B31_18490</name>
</gene>
<evidence type="ECO:0000313" key="3">
    <source>
        <dbReference type="Proteomes" id="UP001057580"/>
    </source>
</evidence>
<dbReference type="GO" id="GO:0016747">
    <property type="term" value="F:acyltransferase activity, transferring groups other than amino-acyl groups"/>
    <property type="evidence" value="ECO:0007669"/>
    <property type="project" value="InterPro"/>
</dbReference>